<keyword evidence="1" id="KW-0240">DNA-directed RNA polymerase</keyword>
<dbReference type="STRING" id="1121003.SAMN03080618_02505"/>
<dbReference type="GO" id="GO:0004386">
    <property type="term" value="F:helicase activity"/>
    <property type="evidence" value="ECO:0007669"/>
    <property type="project" value="UniProtKB-KW"/>
</dbReference>
<dbReference type="GO" id="GO:0003677">
    <property type="term" value="F:DNA binding"/>
    <property type="evidence" value="ECO:0007669"/>
    <property type="project" value="InterPro"/>
</dbReference>
<keyword evidence="5" id="KW-0235">DNA replication</keyword>
<dbReference type="Pfam" id="PF13362">
    <property type="entry name" value="Toprim_3"/>
    <property type="match status" value="1"/>
</dbReference>
<dbReference type="GO" id="GO:0016779">
    <property type="term" value="F:nucleotidyltransferase activity"/>
    <property type="evidence" value="ECO:0007669"/>
    <property type="project" value="UniProtKB-KW"/>
</dbReference>
<dbReference type="InterPro" id="IPR036977">
    <property type="entry name" value="DNA_primase_Znf_CHC2"/>
</dbReference>
<dbReference type="AlphaFoldDB" id="A0A1I3Q381"/>
<accession>A0A1I3Q381</accession>
<evidence type="ECO:0000256" key="2">
    <source>
        <dbReference type="ARBA" id="ARBA00022515"/>
    </source>
</evidence>
<feature type="domain" description="DNA primase/helicase Gp4 N-terminal Bacteriophage T7-like" evidence="7">
    <location>
        <begin position="30"/>
        <end position="66"/>
    </location>
</feature>
<keyword evidence="6" id="KW-0804">Transcription</keyword>
<keyword evidence="3" id="KW-0808">Transferase</keyword>
<dbReference type="InterPro" id="IPR055570">
    <property type="entry name" value="DUF7146"/>
</dbReference>
<dbReference type="GO" id="GO:1990077">
    <property type="term" value="C:primosome complex"/>
    <property type="evidence" value="ECO:0007669"/>
    <property type="project" value="UniProtKB-KW"/>
</dbReference>
<evidence type="ECO:0000256" key="4">
    <source>
        <dbReference type="ARBA" id="ARBA00022695"/>
    </source>
</evidence>
<dbReference type="InterPro" id="IPR013237">
    <property type="entry name" value="Phage_T7_Gp4_N"/>
</dbReference>
<dbReference type="GO" id="GO:0000428">
    <property type="term" value="C:DNA-directed RNA polymerase complex"/>
    <property type="evidence" value="ECO:0007669"/>
    <property type="project" value="UniProtKB-KW"/>
</dbReference>
<keyword evidence="8" id="KW-0347">Helicase</keyword>
<proteinExistence type="predicted"/>
<keyword evidence="2" id="KW-0639">Primosome</keyword>
<evidence type="ECO:0000256" key="3">
    <source>
        <dbReference type="ARBA" id="ARBA00022679"/>
    </source>
</evidence>
<dbReference type="GO" id="GO:0006269">
    <property type="term" value="P:DNA replication, synthesis of primer"/>
    <property type="evidence" value="ECO:0007669"/>
    <property type="project" value="UniProtKB-KW"/>
</dbReference>
<evidence type="ECO:0000256" key="6">
    <source>
        <dbReference type="ARBA" id="ARBA00023163"/>
    </source>
</evidence>
<dbReference type="OrthoDB" id="9811157at2"/>
<evidence type="ECO:0000259" key="7">
    <source>
        <dbReference type="SMART" id="SM00778"/>
    </source>
</evidence>
<keyword evidence="4" id="KW-0548">Nucleotidyltransferase</keyword>
<dbReference type="EMBL" id="FORF01000014">
    <property type="protein sequence ID" value="SFJ28110.1"/>
    <property type="molecule type" value="Genomic_DNA"/>
</dbReference>
<dbReference type="GO" id="GO:0008270">
    <property type="term" value="F:zinc ion binding"/>
    <property type="evidence" value="ECO:0007669"/>
    <property type="project" value="InterPro"/>
</dbReference>
<dbReference type="SMART" id="SM00778">
    <property type="entry name" value="Prim_Zn_Ribbon"/>
    <property type="match status" value="1"/>
</dbReference>
<gene>
    <name evidence="8" type="ORF">SAMN03080618_02505</name>
</gene>
<sequence>MQREPIWERARGRWHGILAAVGVPAKALRNRHGPCPMCGGKDRFRFDDKAGSGSWICSQCGAGNGVQFVQHFLRTDFRGAALEIEKHMDAAPVQATRQGQRADDGKTREAMASLWQRAKPISLDDAAGRYLQRRLKLETFPGTLRQVPDERYADAGQRATWHPAMIARVDPSDDARAAGERAALHRTYLTAAGHKADLPSPRKMMGAMPTGAAVRLMPHGDVLGIAEGIETAFSASQLFGVPVWAALTADLLQAWEPPASVSTVMIFGDHDASFTGQAAAFGLGRRLKAKGLTVAIEIPVRAGTDWNDFLIHRWERAA</sequence>
<dbReference type="InterPro" id="IPR006171">
    <property type="entry name" value="TOPRIM_dom"/>
</dbReference>
<reference evidence="9" key="1">
    <citation type="submission" date="2016-10" db="EMBL/GenBank/DDBJ databases">
        <authorList>
            <person name="Varghese N."/>
            <person name="Submissions S."/>
        </authorList>
    </citation>
    <scope>NUCLEOTIDE SEQUENCE [LARGE SCALE GENOMIC DNA]</scope>
    <source>
        <strain evidence="9">DSM 21857</strain>
    </source>
</reference>
<protein>
    <submittedName>
        <fullName evidence="8">Putative DNA primase/helicase</fullName>
    </submittedName>
</protein>
<dbReference type="Pfam" id="PF23639">
    <property type="entry name" value="DUF7146"/>
    <property type="match status" value="1"/>
</dbReference>
<dbReference type="Pfam" id="PF08273">
    <property type="entry name" value="Zn_Ribbon_Prim"/>
    <property type="match status" value="1"/>
</dbReference>
<organism evidence="8 9">
    <name type="scientific">Aquamicrobium aerolatum DSM 21857</name>
    <dbReference type="NCBI Taxonomy" id="1121003"/>
    <lineage>
        <taxon>Bacteria</taxon>
        <taxon>Pseudomonadati</taxon>
        <taxon>Pseudomonadota</taxon>
        <taxon>Alphaproteobacteria</taxon>
        <taxon>Hyphomicrobiales</taxon>
        <taxon>Phyllobacteriaceae</taxon>
        <taxon>Aerobium</taxon>
    </lineage>
</organism>
<keyword evidence="8" id="KW-0378">Hydrolase</keyword>
<evidence type="ECO:0000313" key="9">
    <source>
        <dbReference type="Proteomes" id="UP000242763"/>
    </source>
</evidence>
<keyword evidence="8" id="KW-0547">Nucleotide-binding</keyword>
<dbReference type="Gene3D" id="3.90.580.10">
    <property type="entry name" value="Zinc finger, CHC2-type domain"/>
    <property type="match status" value="1"/>
</dbReference>
<evidence type="ECO:0000256" key="1">
    <source>
        <dbReference type="ARBA" id="ARBA00022478"/>
    </source>
</evidence>
<keyword evidence="8" id="KW-0067">ATP-binding</keyword>
<keyword evidence="9" id="KW-1185">Reference proteome</keyword>
<dbReference type="SUPFAM" id="SSF57783">
    <property type="entry name" value="Zinc beta-ribbon"/>
    <property type="match status" value="1"/>
</dbReference>
<dbReference type="Proteomes" id="UP000242763">
    <property type="component" value="Unassembled WGS sequence"/>
</dbReference>
<evidence type="ECO:0000313" key="8">
    <source>
        <dbReference type="EMBL" id="SFJ28110.1"/>
    </source>
</evidence>
<name>A0A1I3Q381_9HYPH</name>
<evidence type="ECO:0000256" key="5">
    <source>
        <dbReference type="ARBA" id="ARBA00022705"/>
    </source>
</evidence>